<evidence type="ECO:0000259" key="4">
    <source>
        <dbReference type="PROSITE" id="PS51379"/>
    </source>
</evidence>
<dbReference type="OrthoDB" id="9800445at2"/>
<evidence type="ECO:0000313" key="6">
    <source>
        <dbReference type="Proteomes" id="UP000325255"/>
    </source>
</evidence>
<dbReference type="InterPro" id="IPR017900">
    <property type="entry name" value="4Fe4S_Fe_S_CS"/>
</dbReference>
<dbReference type="PROSITE" id="PS51379">
    <property type="entry name" value="4FE4S_FER_2"/>
    <property type="match status" value="1"/>
</dbReference>
<reference evidence="5 6" key="1">
    <citation type="submission" date="2019-09" db="EMBL/GenBank/DDBJ databases">
        <title>Genome sequence of Rhodovastum atsumiense, a diverse member of the Acetobacteraceae family of non-sulfur purple photosynthetic bacteria.</title>
        <authorList>
            <person name="Meyer T."/>
            <person name="Kyndt J."/>
        </authorList>
    </citation>
    <scope>NUCLEOTIDE SEQUENCE [LARGE SCALE GENOMIC DNA]</scope>
    <source>
        <strain evidence="5 6">DSM 21279</strain>
    </source>
</reference>
<protein>
    <submittedName>
        <fullName evidence="5">4Fe-4S dicluster domain-containing protein</fullName>
    </submittedName>
</protein>
<organism evidence="5 6">
    <name type="scientific">Rhodovastum atsumiense</name>
    <dbReference type="NCBI Taxonomy" id="504468"/>
    <lineage>
        <taxon>Bacteria</taxon>
        <taxon>Pseudomonadati</taxon>
        <taxon>Pseudomonadota</taxon>
        <taxon>Alphaproteobacteria</taxon>
        <taxon>Acetobacterales</taxon>
        <taxon>Acetobacteraceae</taxon>
        <taxon>Rhodovastum</taxon>
    </lineage>
</organism>
<sequence>MPFAIDNEVCNACGSCEEVCPNNAISHKGKVFTINAAKCKECVGDFDVAQCADVCPSGACALIAA</sequence>
<evidence type="ECO:0000256" key="1">
    <source>
        <dbReference type="ARBA" id="ARBA00022723"/>
    </source>
</evidence>
<evidence type="ECO:0000256" key="2">
    <source>
        <dbReference type="ARBA" id="ARBA00023004"/>
    </source>
</evidence>
<evidence type="ECO:0000256" key="3">
    <source>
        <dbReference type="ARBA" id="ARBA00023014"/>
    </source>
</evidence>
<evidence type="ECO:0000313" key="5">
    <source>
        <dbReference type="EMBL" id="KAA5612196.1"/>
    </source>
</evidence>
<dbReference type="GO" id="GO:0051536">
    <property type="term" value="F:iron-sulfur cluster binding"/>
    <property type="evidence" value="ECO:0007669"/>
    <property type="project" value="UniProtKB-KW"/>
</dbReference>
<keyword evidence="2" id="KW-0408">Iron</keyword>
<keyword evidence="1" id="KW-0479">Metal-binding</keyword>
<dbReference type="SUPFAM" id="SSF54862">
    <property type="entry name" value="4Fe-4S ferredoxins"/>
    <property type="match status" value="1"/>
</dbReference>
<dbReference type="InterPro" id="IPR017896">
    <property type="entry name" value="4Fe4S_Fe-S-bd"/>
</dbReference>
<keyword evidence="3" id="KW-0411">Iron-sulfur</keyword>
<name>A0A5M6IV61_9PROT</name>
<dbReference type="Pfam" id="PF00037">
    <property type="entry name" value="Fer4"/>
    <property type="match status" value="1"/>
</dbReference>
<gene>
    <name evidence="5" type="ORF">F1189_11080</name>
</gene>
<dbReference type="Gene3D" id="3.30.70.20">
    <property type="match status" value="1"/>
</dbReference>
<feature type="domain" description="4Fe-4S ferredoxin-type" evidence="4">
    <location>
        <begin position="1"/>
        <end position="30"/>
    </location>
</feature>
<keyword evidence="6" id="KW-1185">Reference proteome</keyword>
<dbReference type="Proteomes" id="UP000325255">
    <property type="component" value="Unassembled WGS sequence"/>
</dbReference>
<accession>A0A5M6IV61</accession>
<proteinExistence type="predicted"/>
<dbReference type="GO" id="GO:0046872">
    <property type="term" value="F:metal ion binding"/>
    <property type="evidence" value="ECO:0007669"/>
    <property type="project" value="UniProtKB-KW"/>
</dbReference>
<dbReference type="PROSITE" id="PS00198">
    <property type="entry name" value="4FE4S_FER_1"/>
    <property type="match status" value="1"/>
</dbReference>
<dbReference type="RefSeq" id="WP_150040804.1">
    <property type="nucleotide sequence ID" value="NZ_OW485601.1"/>
</dbReference>
<comment type="caution">
    <text evidence="5">The sequence shown here is derived from an EMBL/GenBank/DDBJ whole genome shotgun (WGS) entry which is preliminary data.</text>
</comment>
<dbReference type="AlphaFoldDB" id="A0A5M6IV61"/>
<dbReference type="EMBL" id="VWPK01000014">
    <property type="protein sequence ID" value="KAA5612196.1"/>
    <property type="molecule type" value="Genomic_DNA"/>
</dbReference>